<name>A0AA40TK14_CITFR</name>
<proteinExistence type="predicted"/>
<comment type="caution">
    <text evidence="1">The sequence shown here is derived from an EMBL/GenBank/DDBJ whole genome shotgun (WGS) entry which is preliminary data.</text>
</comment>
<reference evidence="1 2" key="2">
    <citation type="journal article" date="2017" name="PLoS ONE">
        <title>Genomic and phenotypic characterisation of fluoroquinolone resistance mechanisms in Enterobacteriaceae in Durban, South Africa.</title>
        <authorList>
            <person name="Osei Sekyere J."/>
            <person name="Amoako D.G."/>
        </authorList>
    </citation>
    <scope>NUCLEOTIDE SEQUENCE [LARGE SCALE GENOMIC DNA]</scope>
    <source>
        <strain evidence="1 2">ST62:944112508</strain>
    </source>
</reference>
<dbReference type="EMBL" id="LJEB01000056">
    <property type="protein sequence ID" value="KPR54938.1"/>
    <property type="molecule type" value="Genomic_DNA"/>
</dbReference>
<protein>
    <submittedName>
        <fullName evidence="1">Uncharacterized protein</fullName>
    </submittedName>
</protein>
<dbReference type="AlphaFoldDB" id="A0AA40TK14"/>
<reference evidence="2" key="1">
    <citation type="submission" date="2015-09" db="EMBL/GenBank/DDBJ databases">
        <title>Prevalence of NDMs in South Africa.</title>
        <authorList>
            <person name="Osei Sekyere J."/>
            <person name="Govinden U."/>
            <person name="Essack S."/>
            <person name="Haldorsen B."/>
            <person name="Samuelsen O."/>
            <person name="Aasnaes B."/>
            <person name="Sundsfjord A."/>
        </authorList>
    </citation>
    <scope>NUCLEOTIDE SEQUENCE [LARGE SCALE GENOMIC DNA]</scope>
    <source>
        <strain evidence="2">ST62:944112508</strain>
    </source>
</reference>
<evidence type="ECO:0000313" key="2">
    <source>
        <dbReference type="Proteomes" id="UP000050520"/>
    </source>
</evidence>
<gene>
    <name evidence="1" type="ORF">AN672_13450</name>
</gene>
<organism evidence="1 2">
    <name type="scientific">Citrobacter freundii</name>
    <dbReference type="NCBI Taxonomy" id="546"/>
    <lineage>
        <taxon>Bacteria</taxon>
        <taxon>Pseudomonadati</taxon>
        <taxon>Pseudomonadota</taxon>
        <taxon>Gammaproteobacteria</taxon>
        <taxon>Enterobacterales</taxon>
        <taxon>Enterobacteriaceae</taxon>
        <taxon>Citrobacter</taxon>
        <taxon>Citrobacter freundii complex</taxon>
    </lineage>
</organism>
<evidence type="ECO:0000313" key="1">
    <source>
        <dbReference type="EMBL" id="KPR54938.1"/>
    </source>
</evidence>
<dbReference type="Proteomes" id="UP000050520">
    <property type="component" value="Unassembled WGS sequence"/>
</dbReference>
<accession>A0AA40TK14</accession>
<sequence length="89" mass="10013">MLLLIAHIKATAQSGQHFIHNDRRYLFQALAVPRFNINSSGLITANNPRRFSARIIQLNAKTSSTSKVSVTCDRNNNKLRCPILAHSRL</sequence>